<sequence>MSKRRIRRVKPAQYDPDLKFGEGENRVEILSLQKVEVYISGKLVSRGNLPPRQRTLRSAERIGKELYVSVQEYAKTVERAKLQS</sequence>
<proteinExistence type="predicted"/>
<gene>
    <name evidence="1" type="ORF">COT81_00560</name>
</gene>
<accession>A0A2H0W298</accession>
<evidence type="ECO:0000313" key="2">
    <source>
        <dbReference type="Proteomes" id="UP000230935"/>
    </source>
</evidence>
<name>A0A2H0W298_9BACT</name>
<comment type="caution">
    <text evidence="1">The sequence shown here is derived from an EMBL/GenBank/DDBJ whole genome shotgun (WGS) entry which is preliminary data.</text>
</comment>
<dbReference type="EMBL" id="PEZZ01000004">
    <property type="protein sequence ID" value="PIS05492.1"/>
    <property type="molecule type" value="Genomic_DNA"/>
</dbReference>
<organism evidence="1 2">
    <name type="scientific">Candidatus Buchananbacteria bacterium CG10_big_fil_rev_8_21_14_0_10_42_9</name>
    <dbReference type="NCBI Taxonomy" id="1974526"/>
    <lineage>
        <taxon>Bacteria</taxon>
        <taxon>Candidatus Buchananiibacteriota</taxon>
    </lineage>
</organism>
<dbReference type="Proteomes" id="UP000230935">
    <property type="component" value="Unassembled WGS sequence"/>
</dbReference>
<reference evidence="2" key="1">
    <citation type="submission" date="2017-09" db="EMBL/GenBank/DDBJ databases">
        <title>Depth-based differentiation of microbial function through sediment-hosted aquifers and enrichment of novel symbionts in the deep terrestrial subsurface.</title>
        <authorList>
            <person name="Probst A.J."/>
            <person name="Ladd B."/>
            <person name="Jarett J.K."/>
            <person name="Geller-Mcgrath D.E."/>
            <person name="Sieber C.M.K."/>
            <person name="Emerson J.B."/>
            <person name="Anantharaman K."/>
            <person name="Thomas B.C."/>
            <person name="Malmstrom R."/>
            <person name="Stieglmeier M."/>
            <person name="Klingl A."/>
            <person name="Woyke T."/>
            <person name="Ryan C.M."/>
            <person name="Banfield J.F."/>
        </authorList>
    </citation>
    <scope>NUCLEOTIDE SEQUENCE [LARGE SCALE GENOMIC DNA]</scope>
</reference>
<protein>
    <submittedName>
        <fullName evidence="1">Uncharacterized protein</fullName>
    </submittedName>
</protein>
<evidence type="ECO:0000313" key="1">
    <source>
        <dbReference type="EMBL" id="PIS05492.1"/>
    </source>
</evidence>
<dbReference type="AlphaFoldDB" id="A0A2H0W298"/>